<dbReference type="Proteomes" id="UP001431209">
    <property type="component" value="Unassembled WGS sequence"/>
</dbReference>
<sequence>MKIELSTHRSTVATKWHSLIRLARLIIVYQNTGIHLSFSHFEDGGLHYERGDFTFVDAEHVHKISDQDLFEICFHESNCMTSNKCQEVLNHTFKLMKAINEPKINDIKAYVENSQFVCVLCSEGGRIASIIHQFHNNLSWENDVPMSTLLYLNKMGHLWASYSSSVSMKDQIRSYKRQVLSRYKLLLDLEYQLMPSGHKTRDPLLMFFSYKPDEIIPIQHLVKEPVLNDLSKFDVIVDWAPGFYSLKNLPLFTLGVSYTVKIEDKELTFIQISSLLKDNERVGGATRTELIVHEQIHACRSPLKSKEYEEEFAYKLSSSIIRKVLAPVTRHPADMLAFTAFSAVSVVSDFPSFPRWFTLFSKIPVLFSVCFAMYRLLSMKRRLKAAIRNLEKAGALKHNILPVLLRMTDQEINELSRATNPSQTIRSKSNIRWKVIQQAYLS</sequence>
<proteinExistence type="predicted"/>
<evidence type="ECO:0000313" key="2">
    <source>
        <dbReference type="EMBL" id="KAL0487627.1"/>
    </source>
</evidence>
<protein>
    <submittedName>
        <fullName evidence="2">TruB</fullName>
    </submittedName>
</protein>
<name>A0AAW2ZG74_9EUKA</name>
<reference evidence="2 3" key="1">
    <citation type="submission" date="2024-03" db="EMBL/GenBank/DDBJ databases">
        <title>The Acrasis kona genome and developmental transcriptomes reveal deep origins of eukaryotic multicellular pathways.</title>
        <authorList>
            <person name="Sheikh S."/>
            <person name="Fu C.-J."/>
            <person name="Brown M.W."/>
            <person name="Baldauf S.L."/>
        </authorList>
    </citation>
    <scope>NUCLEOTIDE SEQUENCE [LARGE SCALE GENOMIC DNA]</scope>
    <source>
        <strain evidence="2 3">ATCC MYA-3509</strain>
    </source>
</reference>
<keyword evidence="1" id="KW-0472">Membrane</keyword>
<evidence type="ECO:0000313" key="3">
    <source>
        <dbReference type="Proteomes" id="UP001431209"/>
    </source>
</evidence>
<gene>
    <name evidence="2" type="ORF">AKO1_000231</name>
</gene>
<keyword evidence="1" id="KW-1133">Transmembrane helix</keyword>
<feature type="transmembrane region" description="Helical" evidence="1">
    <location>
        <begin position="356"/>
        <end position="377"/>
    </location>
</feature>
<keyword evidence="3" id="KW-1185">Reference proteome</keyword>
<comment type="caution">
    <text evidence="2">The sequence shown here is derived from an EMBL/GenBank/DDBJ whole genome shotgun (WGS) entry which is preliminary data.</text>
</comment>
<dbReference type="AlphaFoldDB" id="A0AAW2ZG74"/>
<dbReference type="EMBL" id="JAOPGA020001357">
    <property type="protein sequence ID" value="KAL0487627.1"/>
    <property type="molecule type" value="Genomic_DNA"/>
</dbReference>
<organism evidence="2 3">
    <name type="scientific">Acrasis kona</name>
    <dbReference type="NCBI Taxonomy" id="1008807"/>
    <lineage>
        <taxon>Eukaryota</taxon>
        <taxon>Discoba</taxon>
        <taxon>Heterolobosea</taxon>
        <taxon>Tetramitia</taxon>
        <taxon>Eutetramitia</taxon>
        <taxon>Acrasidae</taxon>
        <taxon>Acrasis</taxon>
    </lineage>
</organism>
<evidence type="ECO:0000256" key="1">
    <source>
        <dbReference type="SAM" id="Phobius"/>
    </source>
</evidence>
<accession>A0AAW2ZG74</accession>
<keyword evidence="1" id="KW-0812">Transmembrane</keyword>